<keyword evidence="3" id="KW-1185">Reference proteome</keyword>
<comment type="caution">
    <text evidence="2">The sequence shown here is derived from an EMBL/GenBank/DDBJ whole genome shotgun (WGS) entry which is preliminary data.</text>
</comment>
<dbReference type="Proteomes" id="UP000466345">
    <property type="component" value="Unassembled WGS sequence"/>
</dbReference>
<accession>A0A7K0C9R8</accession>
<proteinExistence type="predicted"/>
<keyword evidence="1" id="KW-0472">Membrane</keyword>
<evidence type="ECO:0000313" key="3">
    <source>
        <dbReference type="Proteomes" id="UP000466345"/>
    </source>
</evidence>
<organism evidence="2 3">
    <name type="scientific">Streptomyces smaragdinus</name>
    <dbReference type="NCBI Taxonomy" id="2585196"/>
    <lineage>
        <taxon>Bacteria</taxon>
        <taxon>Bacillati</taxon>
        <taxon>Actinomycetota</taxon>
        <taxon>Actinomycetes</taxon>
        <taxon>Kitasatosporales</taxon>
        <taxon>Streptomycetaceae</taxon>
        <taxon>Streptomyces</taxon>
    </lineage>
</organism>
<evidence type="ECO:0000256" key="1">
    <source>
        <dbReference type="SAM" id="Phobius"/>
    </source>
</evidence>
<evidence type="ECO:0000313" key="2">
    <source>
        <dbReference type="EMBL" id="MQY10200.1"/>
    </source>
</evidence>
<gene>
    <name evidence="2" type="ORF">SRB5_03070</name>
</gene>
<name>A0A7K0C9R8_9ACTN</name>
<keyword evidence="1" id="KW-1133">Transmembrane helix</keyword>
<protein>
    <submittedName>
        <fullName evidence="2">Uncharacterized protein</fullName>
    </submittedName>
</protein>
<dbReference type="EMBL" id="WEGJ01000001">
    <property type="protein sequence ID" value="MQY10200.1"/>
    <property type="molecule type" value="Genomic_DNA"/>
</dbReference>
<dbReference type="AlphaFoldDB" id="A0A7K0C9R8"/>
<reference evidence="2 3" key="1">
    <citation type="submission" date="2019-10" db="EMBL/GenBank/DDBJ databases">
        <title>Streptomyces smaragdinus sp. nov. and Streptomyces fabii sp. nov., isolated from the gut of fungus growing-termite Macrotermes natalensis.</title>
        <authorList>
            <person name="Schwitalla J."/>
            <person name="Benndorf R."/>
            <person name="Martin K."/>
            <person name="De Beer W."/>
            <person name="Kaster A.-K."/>
            <person name="Vollmers J."/>
            <person name="Poulsen M."/>
            <person name="Beemelmanns C."/>
        </authorList>
    </citation>
    <scope>NUCLEOTIDE SEQUENCE [LARGE SCALE GENOMIC DNA]</scope>
    <source>
        <strain evidence="2 3">RB5</strain>
    </source>
</reference>
<sequence>MLACPQCKGTDQVVKLEPYWRSLGQDAEGKRDLACPPDFKAQWQWPAGCLVGAVLLLSASEILWGLALLVVAAVTTVVIRYRSTQAQEARARWHTSMYCRHCDRPFTPAEGLAS</sequence>
<feature type="transmembrane region" description="Helical" evidence="1">
    <location>
        <begin position="62"/>
        <end position="81"/>
    </location>
</feature>
<keyword evidence="1" id="KW-0812">Transmembrane</keyword>